<accession>A0A7Y7IFP8</accession>
<dbReference type="Proteomes" id="UP000543556">
    <property type="component" value="Unassembled WGS sequence"/>
</dbReference>
<evidence type="ECO:0000256" key="4">
    <source>
        <dbReference type="PIRNR" id="PIRNR005700"/>
    </source>
</evidence>
<dbReference type="GO" id="GO:0070005">
    <property type="term" value="F:cysteine-type aminopeptidase activity"/>
    <property type="evidence" value="ECO:0007669"/>
    <property type="project" value="InterPro"/>
</dbReference>
<keyword evidence="2 4" id="KW-0378">Hydrolase</keyword>
<feature type="active site" evidence="5">
    <location>
        <position position="391"/>
    </location>
</feature>
<dbReference type="GO" id="GO:0043418">
    <property type="term" value="P:homocysteine catabolic process"/>
    <property type="evidence" value="ECO:0007669"/>
    <property type="project" value="TreeGrafter"/>
</dbReference>
<dbReference type="InterPro" id="IPR025660">
    <property type="entry name" value="Pept_his_AS"/>
</dbReference>
<keyword evidence="1 4" id="KW-0645">Protease</keyword>
<organism evidence="6 7">
    <name type="scientific">Arthrobacter wenxiniae</name>
    <dbReference type="NCBI Taxonomy" id="2713570"/>
    <lineage>
        <taxon>Bacteria</taxon>
        <taxon>Bacillati</taxon>
        <taxon>Actinomycetota</taxon>
        <taxon>Actinomycetes</taxon>
        <taxon>Micrococcales</taxon>
        <taxon>Micrococcaceae</taxon>
        <taxon>Arthrobacter</taxon>
    </lineage>
</organism>
<dbReference type="RefSeq" id="WP_176634388.1">
    <property type="nucleotide sequence ID" value="NZ_JAAMFM010000007.1"/>
</dbReference>
<comment type="similarity">
    <text evidence="4">Belongs to the peptidase C1 family.</text>
</comment>
<feature type="active site" evidence="5">
    <location>
        <position position="370"/>
    </location>
</feature>
<sequence length="453" mass="50873">MSTVTDVTAFPLTTSQVSDLHQAFGADPVLRRTQNAIARVSVDDLAIDHQLATSLTTTVSNRIDDWKVTNQKKSGRCWLFAALNLLRAGVKEKLDVKEFEFSQNYAMYFDKLERANYFLQSILETAELPEDDRLVAHLLQTLMGDGGQWDMAVNIFTKYGAVPKAAMPETESSSNTGRMNAVLCSLLRRGAQELRQLHRNADTEGQEQTRERIITEVHRILTLHLGTPPESFEWEYTDDKKDFHREGVLTPLEFLAKYTTLRLQDYVCLVDDPRAEHPKGTTLTVAHLGNVVGAPPVLYLNVDISLAKRMAKEAIVNGEPVWFGCDVGPQMVRKDGIWDARLYDYAGLYGAELAMDKETRVRFGESAMTHAMLLTGVDVLDGVPRRWRVENSWGDENGDQGFFTMADNWFDEYVFEVVVDKKRLPSGLRSALAAEPTVLPAWDPMGALAQGRP</sequence>
<dbReference type="AlphaFoldDB" id="A0A7Y7IFP8"/>
<feature type="active site" evidence="5">
    <location>
        <position position="77"/>
    </location>
</feature>
<evidence type="ECO:0000313" key="6">
    <source>
        <dbReference type="EMBL" id="NVM94654.1"/>
    </source>
</evidence>
<dbReference type="GO" id="GO:0006508">
    <property type="term" value="P:proteolysis"/>
    <property type="evidence" value="ECO:0007669"/>
    <property type="project" value="UniProtKB-KW"/>
</dbReference>
<evidence type="ECO:0000256" key="3">
    <source>
        <dbReference type="ARBA" id="ARBA00022807"/>
    </source>
</evidence>
<keyword evidence="4" id="KW-0031">Aminopeptidase</keyword>
<dbReference type="GO" id="GO:0005737">
    <property type="term" value="C:cytoplasm"/>
    <property type="evidence" value="ECO:0007669"/>
    <property type="project" value="TreeGrafter"/>
</dbReference>
<keyword evidence="3 4" id="KW-0788">Thiol protease</keyword>
<dbReference type="PROSITE" id="PS00139">
    <property type="entry name" value="THIOL_PROTEASE_CYS"/>
    <property type="match status" value="1"/>
</dbReference>
<evidence type="ECO:0000256" key="5">
    <source>
        <dbReference type="PIRSR" id="PIRSR005700-1"/>
    </source>
</evidence>
<dbReference type="PANTHER" id="PTHR10363:SF2">
    <property type="entry name" value="BLEOMYCIN HYDROLASE"/>
    <property type="match status" value="1"/>
</dbReference>
<dbReference type="InterPro" id="IPR000169">
    <property type="entry name" value="Pept_cys_AS"/>
</dbReference>
<dbReference type="Gene3D" id="3.90.70.10">
    <property type="entry name" value="Cysteine proteinases"/>
    <property type="match status" value="1"/>
</dbReference>
<dbReference type="InterPro" id="IPR004134">
    <property type="entry name" value="Peptidase_C1B"/>
</dbReference>
<proteinExistence type="inferred from homology"/>
<keyword evidence="7" id="KW-1185">Reference proteome</keyword>
<dbReference type="Pfam" id="PF03051">
    <property type="entry name" value="Peptidase_C1_2"/>
    <property type="match status" value="1"/>
</dbReference>
<dbReference type="PANTHER" id="PTHR10363">
    <property type="entry name" value="BLEOMYCIN HYDROLASE"/>
    <property type="match status" value="1"/>
</dbReference>
<comment type="caution">
    <text evidence="6">The sequence shown here is derived from an EMBL/GenBank/DDBJ whole genome shotgun (WGS) entry which is preliminary data.</text>
</comment>
<dbReference type="PROSITE" id="PS00639">
    <property type="entry name" value="THIOL_PROTEASE_HIS"/>
    <property type="match status" value="1"/>
</dbReference>
<evidence type="ECO:0000256" key="1">
    <source>
        <dbReference type="ARBA" id="ARBA00022670"/>
    </source>
</evidence>
<dbReference type="PIRSF" id="PIRSF005700">
    <property type="entry name" value="PepC"/>
    <property type="match status" value="1"/>
</dbReference>
<reference evidence="6 7" key="1">
    <citation type="submission" date="2020-02" db="EMBL/GenBank/DDBJ databases">
        <title>Genome sequence of strain AETb3-4.</title>
        <authorList>
            <person name="Gao J."/>
            <person name="Zhang X."/>
        </authorList>
    </citation>
    <scope>NUCLEOTIDE SEQUENCE [LARGE SCALE GENOMIC DNA]</scope>
    <source>
        <strain evidence="6 7">AETb3-4</strain>
    </source>
</reference>
<evidence type="ECO:0000256" key="2">
    <source>
        <dbReference type="ARBA" id="ARBA00022801"/>
    </source>
</evidence>
<gene>
    <name evidence="6" type="ORF">G6034_06970</name>
</gene>
<dbReference type="CDD" id="cd00585">
    <property type="entry name" value="Peptidase_C1B"/>
    <property type="match status" value="1"/>
</dbReference>
<name>A0A7Y7IFP8_9MICC</name>
<dbReference type="InterPro" id="IPR038765">
    <property type="entry name" value="Papain-like_cys_pep_sf"/>
</dbReference>
<evidence type="ECO:0000313" key="7">
    <source>
        <dbReference type="Proteomes" id="UP000543556"/>
    </source>
</evidence>
<dbReference type="GO" id="GO:0009636">
    <property type="term" value="P:response to toxic substance"/>
    <property type="evidence" value="ECO:0007669"/>
    <property type="project" value="TreeGrafter"/>
</dbReference>
<dbReference type="SUPFAM" id="SSF54001">
    <property type="entry name" value="Cysteine proteinases"/>
    <property type="match status" value="1"/>
</dbReference>
<protein>
    <recommendedName>
        <fullName evidence="4">Aminopeptidase</fullName>
    </recommendedName>
</protein>
<dbReference type="EMBL" id="JAAMFM010000007">
    <property type="protein sequence ID" value="NVM94654.1"/>
    <property type="molecule type" value="Genomic_DNA"/>
</dbReference>